<keyword evidence="2" id="KW-0131">Cell cycle</keyword>
<gene>
    <name evidence="2" type="ordered locus">FraEuI1c_1607</name>
</gene>
<dbReference type="InParanoid" id="E3J8T2"/>
<keyword evidence="3" id="KW-1185">Reference proteome</keyword>
<feature type="transmembrane region" description="Helical" evidence="1">
    <location>
        <begin position="167"/>
        <end position="185"/>
    </location>
</feature>
<organism evidence="2 3">
    <name type="scientific">Pseudofrankia inefficax (strain DSM 45817 / CECT 9037 / DDB 130130 / EuI1c)</name>
    <name type="common">Frankia inefficax</name>
    <dbReference type="NCBI Taxonomy" id="298654"/>
    <lineage>
        <taxon>Bacteria</taxon>
        <taxon>Bacillati</taxon>
        <taxon>Actinomycetota</taxon>
        <taxon>Actinomycetes</taxon>
        <taxon>Frankiales</taxon>
        <taxon>Frankiaceae</taxon>
        <taxon>Pseudofrankia</taxon>
    </lineage>
</organism>
<protein>
    <submittedName>
        <fullName evidence="2">Cell division protein FtsK/SpoIIIE</fullName>
    </submittedName>
</protein>
<dbReference type="SUPFAM" id="SSF52540">
    <property type="entry name" value="P-loop containing nucleoside triphosphate hydrolases"/>
    <property type="match status" value="1"/>
</dbReference>
<feature type="transmembrane region" description="Helical" evidence="1">
    <location>
        <begin position="105"/>
        <end position="124"/>
    </location>
</feature>
<name>E3J8T2_PSEI1</name>
<dbReference type="HOGENOM" id="CLU_020567_1_0_11"/>
<evidence type="ECO:0000256" key="1">
    <source>
        <dbReference type="SAM" id="Phobius"/>
    </source>
</evidence>
<dbReference type="GO" id="GO:0051301">
    <property type="term" value="P:cell division"/>
    <property type="evidence" value="ECO:0007669"/>
    <property type="project" value="UniProtKB-KW"/>
</dbReference>
<keyword evidence="1" id="KW-1133">Transmembrane helix</keyword>
<dbReference type="STRING" id="298654.FraEuI1c_1607"/>
<dbReference type="eggNOG" id="COG1674">
    <property type="taxonomic scope" value="Bacteria"/>
</dbReference>
<keyword evidence="1" id="KW-0472">Membrane</keyword>
<dbReference type="InterPro" id="IPR027417">
    <property type="entry name" value="P-loop_NTPase"/>
</dbReference>
<proteinExistence type="predicted"/>
<dbReference type="EMBL" id="CP002299">
    <property type="protein sequence ID" value="ADP79665.1"/>
    <property type="molecule type" value="Genomic_DNA"/>
</dbReference>
<keyword evidence="2" id="KW-0132">Cell division</keyword>
<keyword evidence="1" id="KW-0812">Transmembrane</keyword>
<dbReference type="OrthoDB" id="3315716at2"/>
<dbReference type="KEGG" id="fri:FraEuI1c_1607"/>
<dbReference type="RefSeq" id="WP_013422784.1">
    <property type="nucleotide sequence ID" value="NC_014666.1"/>
</dbReference>
<evidence type="ECO:0000313" key="3">
    <source>
        <dbReference type="Proteomes" id="UP000002484"/>
    </source>
</evidence>
<dbReference type="AlphaFoldDB" id="E3J8T2"/>
<sequence>MSDNLPVPAEPAGWVPDIPAVIAEIRPYLPPARAAALERSYETILDELPAADPVPVDPPPAPAMAAGGVRRPIIPASLAHGHLAATARHTGARWAHVTAYHAVRAPWYLLLVAGAAVLGTGRLAGRLVRWWSVAESAPLRRAAVETGDSATWLRLDREARTGRQSRGVLVLVAGGTGLTALGILAGALARLPWPASALAVAVAVGVLARAGRPSGRPLIAPAIVTPRFRKLNADIVLRAYYAAKLGADKDDQRITFGTPMARDGDGSRVSVDLPYGRGFTDAVKAHGAIASGLDVAVTQVFLTRDPTSHRRHTLWVADRDPLAIPAGRTPLLRGHPTDIWTPAPFGLDERARPVGIDLMWNSILVGAQPRQGKTFALRSLGLFAALDPYVRITVADGGGKPDWRKFEAIADRTVFGLAPTREGDPTEILIDTLREIRADVQARYLALSDLPPDVVPEGKLTREIARNPKYGMPVRMLLLDEFQEFFSTGNPTADTEIATLLVYLIRVAPAAGVIIGSATQRPSGIGSGDVAKKFTDYRDNHLVRFSLRTGSWQVSDLVLGAGAFSEGLDSSVLAAEHKGAGILRGASDANPTVRTFLADAEDAAHILTIGRKLREQLGTLSGQAAGQIAQREPRDVLTDALSVFADGAPGLHWTELADRLATAYPEHYRDVTPDAISAQLRALGVASVDVRRDGRDGQVRKGARVDALREAHRARADV</sequence>
<dbReference type="Proteomes" id="UP000002484">
    <property type="component" value="Chromosome"/>
</dbReference>
<evidence type="ECO:0000313" key="2">
    <source>
        <dbReference type="EMBL" id="ADP79665.1"/>
    </source>
</evidence>
<accession>E3J8T2</accession>
<reference evidence="2 3" key="1">
    <citation type="submission" date="2010-10" db="EMBL/GenBank/DDBJ databases">
        <title>Complete sequence of Frankia sp. EuI1c.</title>
        <authorList>
            <consortium name="US DOE Joint Genome Institute"/>
            <person name="Lucas S."/>
            <person name="Copeland A."/>
            <person name="Lapidus A."/>
            <person name="Cheng J.-F."/>
            <person name="Bruce D."/>
            <person name="Goodwin L."/>
            <person name="Pitluck S."/>
            <person name="Chertkov O."/>
            <person name="Detter J.C."/>
            <person name="Han C."/>
            <person name="Tapia R."/>
            <person name="Land M."/>
            <person name="Hauser L."/>
            <person name="Jeffries C."/>
            <person name="Kyrpides N."/>
            <person name="Ivanova N."/>
            <person name="Mikhailova N."/>
            <person name="Beauchemin N."/>
            <person name="Sen A."/>
            <person name="Sur S.A."/>
            <person name="Gtari M."/>
            <person name="Wall L."/>
            <person name="Tisa L."/>
            <person name="Woyke T."/>
        </authorList>
    </citation>
    <scope>NUCLEOTIDE SEQUENCE [LARGE SCALE GENOMIC DNA]</scope>
    <source>
        <strain evidence="3">DSM 45817 / CECT 9037 / EuI1c</strain>
    </source>
</reference>
<dbReference type="Gene3D" id="3.40.50.300">
    <property type="entry name" value="P-loop containing nucleotide triphosphate hydrolases"/>
    <property type="match status" value="1"/>
</dbReference>